<proteinExistence type="predicted"/>
<evidence type="ECO:0000313" key="2">
    <source>
        <dbReference type="Proteomes" id="UP000323597"/>
    </source>
</evidence>
<evidence type="ECO:0000313" key="1">
    <source>
        <dbReference type="EMBL" id="TYJ01839.1"/>
    </source>
</evidence>
<protein>
    <submittedName>
        <fullName evidence="1">Uncharacterized protein</fullName>
    </submittedName>
</protein>
<dbReference type="Proteomes" id="UP000323597">
    <property type="component" value="Chromosome A13"/>
</dbReference>
<reference evidence="1 2" key="1">
    <citation type="submission" date="2019-07" db="EMBL/GenBank/DDBJ databases">
        <title>WGS assembly of Gossypium mustelinum.</title>
        <authorList>
            <person name="Chen Z.J."/>
            <person name="Sreedasyam A."/>
            <person name="Ando A."/>
            <person name="Song Q."/>
            <person name="De L."/>
            <person name="Hulse-Kemp A."/>
            <person name="Ding M."/>
            <person name="Ye W."/>
            <person name="Kirkbride R."/>
            <person name="Jenkins J."/>
            <person name="Plott C."/>
            <person name="Lovell J."/>
            <person name="Lin Y.-M."/>
            <person name="Vaughn R."/>
            <person name="Liu B."/>
            <person name="Li W."/>
            <person name="Simpson S."/>
            <person name="Scheffler B."/>
            <person name="Saski C."/>
            <person name="Grover C."/>
            <person name="Hu G."/>
            <person name="Conover J."/>
            <person name="Carlson J."/>
            <person name="Shu S."/>
            <person name="Boston L."/>
            <person name="Williams M."/>
            <person name="Peterson D."/>
            <person name="Mcgee K."/>
            <person name="Jones D."/>
            <person name="Wendel J."/>
            <person name="Stelly D."/>
            <person name="Grimwood J."/>
            <person name="Schmutz J."/>
        </authorList>
    </citation>
    <scope>NUCLEOTIDE SEQUENCE [LARGE SCALE GENOMIC DNA]</scope>
    <source>
        <strain evidence="1">1408120.09</strain>
    </source>
</reference>
<dbReference type="EMBL" id="CM017648">
    <property type="protein sequence ID" value="TYJ01839.1"/>
    <property type="molecule type" value="Genomic_DNA"/>
</dbReference>
<organism evidence="1 2">
    <name type="scientific">Gossypium mustelinum</name>
    <name type="common">Cotton</name>
    <name type="synonym">Gossypium caicoense</name>
    <dbReference type="NCBI Taxonomy" id="34275"/>
    <lineage>
        <taxon>Eukaryota</taxon>
        <taxon>Viridiplantae</taxon>
        <taxon>Streptophyta</taxon>
        <taxon>Embryophyta</taxon>
        <taxon>Tracheophyta</taxon>
        <taxon>Spermatophyta</taxon>
        <taxon>Magnoliopsida</taxon>
        <taxon>eudicotyledons</taxon>
        <taxon>Gunneridae</taxon>
        <taxon>Pentapetalae</taxon>
        <taxon>rosids</taxon>
        <taxon>malvids</taxon>
        <taxon>Malvales</taxon>
        <taxon>Malvaceae</taxon>
        <taxon>Malvoideae</taxon>
        <taxon>Gossypium</taxon>
    </lineage>
</organism>
<gene>
    <name evidence="1" type="ORF">E1A91_A13G182700v1</name>
</gene>
<keyword evidence="2" id="KW-1185">Reference proteome</keyword>
<name>A0A5D2WK18_GOSMU</name>
<sequence>MTVVLTKSVRNPKIWLSIPIKSSCIWSLGNDREIRCYLHNHIRVSLFIFLCDFSV</sequence>
<dbReference type="AlphaFoldDB" id="A0A5D2WK18"/>
<accession>A0A5D2WK18</accession>